<keyword evidence="4" id="KW-1185">Reference proteome</keyword>
<dbReference type="PROSITE" id="PS51257">
    <property type="entry name" value="PROKAR_LIPOPROTEIN"/>
    <property type="match status" value="1"/>
</dbReference>
<dbReference type="Proteomes" id="UP001185012">
    <property type="component" value="Unassembled WGS sequence"/>
</dbReference>
<organism evidence="3 4">
    <name type="scientific">Desmospora profundinema</name>
    <dbReference type="NCBI Taxonomy" id="1571184"/>
    <lineage>
        <taxon>Bacteria</taxon>
        <taxon>Bacillati</taxon>
        <taxon>Bacillota</taxon>
        <taxon>Bacilli</taxon>
        <taxon>Bacillales</taxon>
        <taxon>Thermoactinomycetaceae</taxon>
        <taxon>Desmospora</taxon>
    </lineage>
</organism>
<dbReference type="RefSeq" id="WP_309863666.1">
    <property type="nucleotide sequence ID" value="NZ_JAVDQG010000002.1"/>
</dbReference>
<evidence type="ECO:0000256" key="1">
    <source>
        <dbReference type="SAM" id="MobiDB-lite"/>
    </source>
</evidence>
<evidence type="ECO:0000259" key="2">
    <source>
        <dbReference type="Pfam" id="PF14343"/>
    </source>
</evidence>
<feature type="compositionally biased region" description="Basic and acidic residues" evidence="1">
    <location>
        <begin position="40"/>
        <end position="78"/>
    </location>
</feature>
<dbReference type="Pfam" id="PF14343">
    <property type="entry name" value="PrcB_C"/>
    <property type="match status" value="2"/>
</dbReference>
<gene>
    <name evidence="3" type="ORF">JOE21_001262</name>
</gene>
<protein>
    <recommendedName>
        <fullName evidence="2">PrcB C-terminal domain-containing protein</fullName>
    </recommendedName>
</protein>
<comment type="caution">
    <text evidence="3">The sequence shown here is derived from an EMBL/GenBank/DDBJ whole genome shotgun (WGS) entry which is preliminary data.</text>
</comment>
<feature type="compositionally biased region" description="Polar residues" evidence="1">
    <location>
        <begin position="285"/>
        <end position="294"/>
    </location>
</feature>
<dbReference type="InterPro" id="IPR025748">
    <property type="entry name" value="PrcB_C_dom"/>
</dbReference>
<name>A0ABU1IKH0_9BACL</name>
<sequence>MILRQVKCMMIGVLFLWGVTGCGTPMSDGDGGESGAGGPDLEKDGPVAFQNEREGDLPEPVRAKKEEWEEKPPEKPVHAEVKHDDTLFVVIATPQKPTGGYTIRVNQVVQEDSRVNIHAEEVPPPEDSMVIQALTTPTAVISIQTKEEVDIRLNMKEVETDDDETDSTDEPSTSSLSIQSEQMEQLPSVVKEEVQSLRTRAQGGKTTVHHDGRQFVIIALGERRTGGYYVEVEEVTRQGDEVHVYAREVGPKSGMMVTQALTYPLEVVSFESEREKPVTIHLQRSDSTPNRPDR</sequence>
<feature type="region of interest" description="Disordered" evidence="1">
    <location>
        <begin position="274"/>
        <end position="294"/>
    </location>
</feature>
<feature type="compositionally biased region" description="Acidic residues" evidence="1">
    <location>
        <begin position="159"/>
        <end position="169"/>
    </location>
</feature>
<feature type="domain" description="PrcB C-terminal" evidence="2">
    <location>
        <begin position="88"/>
        <end position="143"/>
    </location>
</feature>
<feature type="region of interest" description="Disordered" evidence="1">
    <location>
        <begin position="27"/>
        <end position="78"/>
    </location>
</feature>
<feature type="domain" description="PrcB C-terminal" evidence="2">
    <location>
        <begin position="215"/>
        <end position="270"/>
    </location>
</feature>
<accession>A0ABU1IKH0</accession>
<feature type="region of interest" description="Disordered" evidence="1">
    <location>
        <begin position="157"/>
        <end position="184"/>
    </location>
</feature>
<proteinExistence type="predicted"/>
<reference evidence="3 4" key="1">
    <citation type="submission" date="2023-07" db="EMBL/GenBank/DDBJ databases">
        <title>Genomic Encyclopedia of Type Strains, Phase IV (KMG-IV): sequencing the most valuable type-strain genomes for metagenomic binning, comparative biology and taxonomic classification.</title>
        <authorList>
            <person name="Goeker M."/>
        </authorList>
    </citation>
    <scope>NUCLEOTIDE SEQUENCE [LARGE SCALE GENOMIC DNA]</scope>
    <source>
        <strain evidence="3 4">DSM 45903</strain>
    </source>
</reference>
<evidence type="ECO:0000313" key="4">
    <source>
        <dbReference type="Proteomes" id="UP001185012"/>
    </source>
</evidence>
<dbReference type="EMBL" id="JAVDQG010000002">
    <property type="protein sequence ID" value="MDR6225271.1"/>
    <property type="molecule type" value="Genomic_DNA"/>
</dbReference>
<evidence type="ECO:0000313" key="3">
    <source>
        <dbReference type="EMBL" id="MDR6225271.1"/>
    </source>
</evidence>